<feature type="compositionally biased region" description="Polar residues" evidence="1">
    <location>
        <begin position="561"/>
        <end position="570"/>
    </location>
</feature>
<feature type="compositionally biased region" description="Low complexity" evidence="1">
    <location>
        <begin position="111"/>
        <end position="125"/>
    </location>
</feature>
<reference evidence="2" key="1">
    <citation type="journal article" date="2020" name="Stud. Mycol.">
        <title>101 Dothideomycetes genomes: a test case for predicting lifestyles and emergence of pathogens.</title>
        <authorList>
            <person name="Haridas S."/>
            <person name="Albert R."/>
            <person name="Binder M."/>
            <person name="Bloem J."/>
            <person name="Labutti K."/>
            <person name="Salamov A."/>
            <person name="Andreopoulos B."/>
            <person name="Baker S."/>
            <person name="Barry K."/>
            <person name="Bills G."/>
            <person name="Bluhm B."/>
            <person name="Cannon C."/>
            <person name="Castanera R."/>
            <person name="Culley D."/>
            <person name="Daum C."/>
            <person name="Ezra D."/>
            <person name="Gonzalez J."/>
            <person name="Henrissat B."/>
            <person name="Kuo A."/>
            <person name="Liang C."/>
            <person name="Lipzen A."/>
            <person name="Lutzoni F."/>
            <person name="Magnuson J."/>
            <person name="Mondo S."/>
            <person name="Nolan M."/>
            <person name="Ohm R."/>
            <person name="Pangilinan J."/>
            <person name="Park H.-J."/>
            <person name="Ramirez L."/>
            <person name="Alfaro M."/>
            <person name="Sun H."/>
            <person name="Tritt A."/>
            <person name="Yoshinaga Y."/>
            <person name="Zwiers L.-H."/>
            <person name="Turgeon B."/>
            <person name="Goodwin S."/>
            <person name="Spatafora J."/>
            <person name="Crous P."/>
            <person name="Grigoriev I."/>
        </authorList>
    </citation>
    <scope>NUCLEOTIDE SEQUENCE</scope>
    <source>
        <strain evidence="2">CBS 113818</strain>
    </source>
</reference>
<gene>
    <name evidence="2" type="ORF">CC86DRAFT_326267</name>
</gene>
<evidence type="ECO:0000313" key="3">
    <source>
        <dbReference type="Proteomes" id="UP000799424"/>
    </source>
</evidence>
<sequence length="729" mass="79546">MPIFGHLGRRHSRKPSKDNKDKEKDRERDASQQREASEKTARPTAPKHQRTKTAPAEAPTLLRLPSTTSTASEAPRSRRATNPATPTAPTPQSITSLSYFSPQTAASGTEPRSPATRRPPASFSAGHDTSRGPPVTLITRGNSDYVRRPSQKPADVPPAQQQFQPRGLVSPAGAQSTRRQGRDDSENLGDLTPRPPPQQTIRPPQPRHKSTSAIPPVQHMASSSEEEEESSSASSSSDEDSSPPSHAGDRRTAQSGHGATDTSGTDGEQNESEDLFLNIAEDSAPKQRQADATLRHDKLRSRVARINRMSSPSALQSPSPIPSSSTTPTVTRIPSSAEQHTTIQSRRASHLPTSSRILQERPPQSPASPFETPRSRPPDLSTKASFSRRDSELSPRDFLATLGTTKRRGSQPDALQTPPNRAATYRPSNLGHYSSSRDDAQLPHPEPAQPETSSHADGTESHGSTGPAASVWDELDELKTRIRRIEMGGKIPATSGAIISQATAEPSTATITRRPSVQINGDSPTIRQSIEPESDTLANVSPSRALHRIEARRTSMLANGIGSQRQSSQDPFEYERQNPSRLQRAGTSLYRNRQNSFDDDEEEPTIRAPSRAMTDFRSIRGPEKSRLTGRQYTSREPMPDLQPAPALQSTASLRRPTGHSLLYRDEGRRYDFQRESSPAIERQAVGTLRARQQLAVNRNPNRNSIGGISDLGRSVSMGRGRLRGNSTGE</sequence>
<keyword evidence="3" id="KW-1185">Reference proteome</keyword>
<feature type="compositionally biased region" description="Polar residues" evidence="1">
    <location>
        <begin position="92"/>
        <end position="107"/>
    </location>
</feature>
<feature type="compositionally biased region" description="Basic and acidic residues" evidence="1">
    <location>
        <begin position="617"/>
        <end position="626"/>
    </location>
</feature>
<organism evidence="2 3">
    <name type="scientific">Ophiobolus disseminans</name>
    <dbReference type="NCBI Taxonomy" id="1469910"/>
    <lineage>
        <taxon>Eukaryota</taxon>
        <taxon>Fungi</taxon>
        <taxon>Dikarya</taxon>
        <taxon>Ascomycota</taxon>
        <taxon>Pezizomycotina</taxon>
        <taxon>Dothideomycetes</taxon>
        <taxon>Pleosporomycetidae</taxon>
        <taxon>Pleosporales</taxon>
        <taxon>Pleosporineae</taxon>
        <taxon>Phaeosphaeriaceae</taxon>
        <taxon>Ophiobolus</taxon>
    </lineage>
</organism>
<feature type="compositionally biased region" description="Basic and acidic residues" evidence="1">
    <location>
        <begin position="15"/>
        <end position="41"/>
    </location>
</feature>
<feature type="region of interest" description="Disordered" evidence="1">
    <location>
        <begin position="699"/>
        <end position="729"/>
    </location>
</feature>
<name>A0A6A6ZWK5_9PLEO</name>
<dbReference type="OrthoDB" id="5369729at2759"/>
<feature type="compositionally biased region" description="Polar residues" evidence="1">
    <location>
        <begin position="337"/>
        <end position="357"/>
    </location>
</feature>
<feature type="compositionally biased region" description="Low complexity" evidence="1">
    <location>
        <begin position="58"/>
        <end position="91"/>
    </location>
</feature>
<evidence type="ECO:0000256" key="1">
    <source>
        <dbReference type="SAM" id="MobiDB-lite"/>
    </source>
</evidence>
<feature type="compositionally biased region" description="Low complexity" evidence="1">
    <location>
        <begin position="310"/>
        <end position="336"/>
    </location>
</feature>
<proteinExistence type="predicted"/>
<feature type="compositionally biased region" description="Polar residues" evidence="1">
    <location>
        <begin position="497"/>
        <end position="528"/>
    </location>
</feature>
<evidence type="ECO:0000313" key="2">
    <source>
        <dbReference type="EMBL" id="KAF2824939.1"/>
    </source>
</evidence>
<feature type="compositionally biased region" description="Polar residues" evidence="1">
    <location>
        <begin position="450"/>
        <end position="464"/>
    </location>
</feature>
<feature type="region of interest" description="Disordered" evidence="1">
    <location>
        <begin position="497"/>
        <end position="536"/>
    </location>
</feature>
<feature type="compositionally biased region" description="Basic and acidic residues" evidence="1">
    <location>
        <begin position="283"/>
        <end position="296"/>
    </location>
</feature>
<feature type="region of interest" description="Disordered" evidence="1">
    <location>
        <begin position="559"/>
        <end position="646"/>
    </location>
</feature>
<feature type="compositionally biased region" description="Polar residues" evidence="1">
    <location>
        <begin position="579"/>
        <end position="595"/>
    </location>
</feature>
<dbReference type="EMBL" id="MU006229">
    <property type="protein sequence ID" value="KAF2824939.1"/>
    <property type="molecule type" value="Genomic_DNA"/>
</dbReference>
<feature type="compositionally biased region" description="Polar residues" evidence="1">
    <location>
        <begin position="253"/>
        <end position="267"/>
    </location>
</feature>
<protein>
    <submittedName>
        <fullName evidence="2">Uncharacterized protein</fullName>
    </submittedName>
</protein>
<dbReference type="Proteomes" id="UP000799424">
    <property type="component" value="Unassembled WGS sequence"/>
</dbReference>
<accession>A0A6A6ZWK5</accession>
<dbReference type="AlphaFoldDB" id="A0A6A6ZWK5"/>
<feature type="region of interest" description="Disordered" evidence="1">
    <location>
        <begin position="1"/>
        <end position="474"/>
    </location>
</feature>